<gene>
    <name evidence="1" type="ORF">GALL_463000</name>
</gene>
<dbReference type="EMBL" id="MLJW01003429">
    <property type="protein sequence ID" value="OIQ72079.1"/>
    <property type="molecule type" value="Genomic_DNA"/>
</dbReference>
<evidence type="ECO:0008006" key="2">
    <source>
        <dbReference type="Google" id="ProtNLM"/>
    </source>
</evidence>
<organism evidence="1">
    <name type="scientific">mine drainage metagenome</name>
    <dbReference type="NCBI Taxonomy" id="410659"/>
    <lineage>
        <taxon>unclassified sequences</taxon>
        <taxon>metagenomes</taxon>
        <taxon>ecological metagenomes</taxon>
    </lineage>
</organism>
<evidence type="ECO:0000313" key="1">
    <source>
        <dbReference type="EMBL" id="OIQ72079.1"/>
    </source>
</evidence>
<accession>A0A1J5PW79</accession>
<proteinExistence type="predicted"/>
<sequence length="353" mass="36156">MTNLNNFDATANGDPIDWASTVKGDSFGGGFPGTVDKLTNTDLLVLQAMGYDVPSAIGPSQSSGSVALFLANLNNIATAGFSISDTSTNVATNLDTLEQNLAKLSGIALTDNNALAITSTQLGNDASVLGRIGGTYALGITLSANSTIFNASPNEHIASITGLGGLNTVVYSEPSINFNVSISGNTTTVVDNVGSYGAETINQIQRINFSDGTALALDFQQGQNSYSTVMMIGTAFGASKISTYFAPGISLYDAGQTNTQLASTIEQLGLIESQIGSTNNKAWVDFVYQNVVGVAPDVLTEAVYVGDLNNGTYTKATLLAFAAGVADVGGGTLASQIGLVGLQAHGLSYTPVA</sequence>
<dbReference type="AlphaFoldDB" id="A0A1J5PW79"/>
<comment type="caution">
    <text evidence="1">The sequence shown here is derived from an EMBL/GenBank/DDBJ whole genome shotgun (WGS) entry which is preliminary data.</text>
</comment>
<name>A0A1J5PW79_9ZZZZ</name>
<reference evidence="1" key="1">
    <citation type="submission" date="2016-10" db="EMBL/GenBank/DDBJ databases">
        <title>Sequence of Gallionella enrichment culture.</title>
        <authorList>
            <person name="Poehlein A."/>
            <person name="Muehling M."/>
            <person name="Daniel R."/>
        </authorList>
    </citation>
    <scope>NUCLEOTIDE SEQUENCE</scope>
</reference>
<protein>
    <recommendedName>
        <fullName evidence="2">DUF4214 domain-containing protein</fullName>
    </recommendedName>
</protein>